<dbReference type="AlphaFoldDB" id="A0A7W6CYV2"/>
<dbReference type="RefSeq" id="WP_281375321.1">
    <property type="nucleotide sequence ID" value="NZ_JACIDR010000002.1"/>
</dbReference>
<name>A0A7W6CYV2_9HYPH</name>
<organism evidence="1 2">
    <name type="scientific">Hansschlegelia beijingensis</name>
    <dbReference type="NCBI Taxonomy" id="1133344"/>
    <lineage>
        <taxon>Bacteria</taxon>
        <taxon>Pseudomonadati</taxon>
        <taxon>Pseudomonadota</taxon>
        <taxon>Alphaproteobacteria</taxon>
        <taxon>Hyphomicrobiales</taxon>
        <taxon>Methylopilaceae</taxon>
        <taxon>Hansschlegelia</taxon>
    </lineage>
</organism>
<dbReference type="Proteomes" id="UP000528964">
    <property type="component" value="Unassembled WGS sequence"/>
</dbReference>
<dbReference type="EMBL" id="JACIDR010000002">
    <property type="protein sequence ID" value="MBB3972862.1"/>
    <property type="molecule type" value="Genomic_DNA"/>
</dbReference>
<sequence length="41" mass="4548">MMGMLELFLMAGFGVALVVYVLTRLNSGLSRAERKRLTSTD</sequence>
<gene>
    <name evidence="1" type="ORF">GGR24_001519</name>
</gene>
<evidence type="ECO:0000313" key="2">
    <source>
        <dbReference type="Proteomes" id="UP000528964"/>
    </source>
</evidence>
<comment type="caution">
    <text evidence="1">The sequence shown here is derived from an EMBL/GenBank/DDBJ whole genome shotgun (WGS) entry which is preliminary data.</text>
</comment>
<keyword evidence="2" id="KW-1185">Reference proteome</keyword>
<protein>
    <submittedName>
        <fullName evidence="1">Uncharacterized protein</fullName>
    </submittedName>
</protein>
<accession>A0A7W6CYV2</accession>
<proteinExistence type="predicted"/>
<evidence type="ECO:0000313" key="1">
    <source>
        <dbReference type="EMBL" id="MBB3972862.1"/>
    </source>
</evidence>
<reference evidence="1 2" key="1">
    <citation type="submission" date="2020-08" db="EMBL/GenBank/DDBJ databases">
        <title>Genomic Encyclopedia of Type Strains, Phase IV (KMG-IV): sequencing the most valuable type-strain genomes for metagenomic binning, comparative biology and taxonomic classification.</title>
        <authorList>
            <person name="Goeker M."/>
        </authorList>
    </citation>
    <scope>NUCLEOTIDE SEQUENCE [LARGE SCALE GENOMIC DNA]</scope>
    <source>
        <strain evidence="1 2">DSM 25481</strain>
    </source>
</reference>